<proteinExistence type="predicted"/>
<dbReference type="Gene3D" id="2.60.40.10">
    <property type="entry name" value="Immunoglobulins"/>
    <property type="match status" value="1"/>
</dbReference>
<organism evidence="1">
    <name type="scientific">bioreactor metagenome</name>
    <dbReference type="NCBI Taxonomy" id="1076179"/>
    <lineage>
        <taxon>unclassified sequences</taxon>
        <taxon>metagenomes</taxon>
        <taxon>ecological metagenomes</taxon>
    </lineage>
</organism>
<evidence type="ECO:0000313" key="1">
    <source>
        <dbReference type="EMBL" id="MPN03747.1"/>
    </source>
</evidence>
<protein>
    <recommendedName>
        <fullName evidence="2">Fibronectin type-III domain-containing protein</fullName>
    </recommendedName>
</protein>
<sequence length="109" mass="11130">MAYSTTLPFTFAPGTNSIVISSITDVSSGVASVHWAADGTYDNGFAVIISETNATPDIATDTVKTVSSAFTATNINGTPGTLYYVLVCSLTSGGVCDVSSAVETFTFAP</sequence>
<evidence type="ECO:0008006" key="2">
    <source>
        <dbReference type="Google" id="ProtNLM"/>
    </source>
</evidence>
<name>A0A645EPK5_9ZZZZ</name>
<comment type="caution">
    <text evidence="1">The sequence shown here is derived from an EMBL/GenBank/DDBJ whole genome shotgun (WGS) entry which is preliminary data.</text>
</comment>
<reference evidence="1" key="1">
    <citation type="submission" date="2019-08" db="EMBL/GenBank/DDBJ databases">
        <authorList>
            <person name="Kucharzyk K."/>
            <person name="Murdoch R.W."/>
            <person name="Higgins S."/>
            <person name="Loffler F."/>
        </authorList>
    </citation>
    <scope>NUCLEOTIDE SEQUENCE</scope>
</reference>
<dbReference type="InterPro" id="IPR013783">
    <property type="entry name" value="Ig-like_fold"/>
</dbReference>
<dbReference type="SUPFAM" id="SSF49265">
    <property type="entry name" value="Fibronectin type III"/>
    <property type="match status" value="1"/>
</dbReference>
<accession>A0A645EPK5</accession>
<dbReference type="AlphaFoldDB" id="A0A645EPK5"/>
<gene>
    <name evidence="1" type="ORF">SDC9_150979</name>
</gene>
<dbReference type="InterPro" id="IPR036116">
    <property type="entry name" value="FN3_sf"/>
</dbReference>
<dbReference type="EMBL" id="VSSQ01049672">
    <property type="protein sequence ID" value="MPN03747.1"/>
    <property type="molecule type" value="Genomic_DNA"/>
</dbReference>